<dbReference type="PANTHER" id="PTHR24321:SF14">
    <property type="entry name" value="SHORT-CHAIN TYPE DEHYDROGENASE_REDUCTASE BLR2146-RELATED"/>
    <property type="match status" value="1"/>
</dbReference>
<dbReference type="SUPFAM" id="SSF51735">
    <property type="entry name" value="NAD(P)-binding Rossmann-fold domains"/>
    <property type="match status" value="1"/>
</dbReference>
<sequence>MGRFDGKVAVITGAASGFGAQVAVQMAAGGARVVLGDLRDCAETAAHIRAAGGEAATALVDVSDPAQVAALMQLATDSFGGIDILHANAGMVGNGADGLVSILDLDLDFWDRTFAVNVRGAMLCIRAALPSMIARGGGSIVITSSIAGQMGENVRSAYSASKAAVNAITRHVATAFGRQGVRCNSIAPGLMREVPEGAAVDAWGRHVPGRVAAYAEVAPVVLFLASDDARHVTGQVLTADGGFSIHFPNWADGGHVSERRA</sequence>
<dbReference type="InterPro" id="IPR057326">
    <property type="entry name" value="KR_dom"/>
</dbReference>
<evidence type="ECO:0000313" key="4">
    <source>
        <dbReference type="EMBL" id="MDR5651727.1"/>
    </source>
</evidence>
<dbReference type="InterPro" id="IPR036291">
    <property type="entry name" value="NAD(P)-bd_dom_sf"/>
</dbReference>
<keyword evidence="5" id="KW-1185">Reference proteome</keyword>
<reference evidence="4 5" key="1">
    <citation type="submission" date="2023-09" db="EMBL/GenBank/DDBJ databases">
        <title>Xinfangfangia sedmenti sp. nov., isolated the sedment.</title>
        <authorList>
            <person name="Xu L."/>
        </authorList>
    </citation>
    <scope>NUCLEOTIDE SEQUENCE [LARGE SCALE GENOMIC DNA]</scope>
    <source>
        <strain evidence="4 5">LG-4</strain>
    </source>
</reference>
<evidence type="ECO:0000256" key="2">
    <source>
        <dbReference type="ARBA" id="ARBA00023002"/>
    </source>
</evidence>
<dbReference type="PANTHER" id="PTHR24321">
    <property type="entry name" value="DEHYDROGENASES, SHORT CHAIN"/>
    <property type="match status" value="1"/>
</dbReference>
<proteinExistence type="inferred from homology"/>
<dbReference type="SMART" id="SM00822">
    <property type="entry name" value="PKS_KR"/>
    <property type="match status" value="1"/>
</dbReference>
<dbReference type="InterPro" id="IPR002347">
    <property type="entry name" value="SDR_fam"/>
</dbReference>
<dbReference type="Proteomes" id="UP001247754">
    <property type="component" value="Unassembled WGS sequence"/>
</dbReference>
<dbReference type="RefSeq" id="WP_310455977.1">
    <property type="nucleotide sequence ID" value="NZ_JAVKPH010000003.1"/>
</dbReference>
<evidence type="ECO:0000259" key="3">
    <source>
        <dbReference type="SMART" id="SM00822"/>
    </source>
</evidence>
<dbReference type="EMBL" id="JAVKPH010000003">
    <property type="protein sequence ID" value="MDR5651727.1"/>
    <property type="molecule type" value="Genomic_DNA"/>
</dbReference>
<dbReference type="PRINTS" id="PR00080">
    <property type="entry name" value="SDRFAMILY"/>
</dbReference>
<dbReference type="Pfam" id="PF13561">
    <property type="entry name" value="adh_short_C2"/>
    <property type="match status" value="1"/>
</dbReference>
<accession>A0ABU1F4E6</accession>
<feature type="domain" description="Ketoreductase" evidence="3">
    <location>
        <begin position="7"/>
        <end position="194"/>
    </location>
</feature>
<comment type="similarity">
    <text evidence="1">Belongs to the short-chain dehydrogenases/reductases (SDR) family.</text>
</comment>
<dbReference type="Gene3D" id="3.40.50.720">
    <property type="entry name" value="NAD(P)-binding Rossmann-like Domain"/>
    <property type="match status" value="1"/>
</dbReference>
<organism evidence="4 5">
    <name type="scientific">Ruixingdingia sedimenti</name>
    <dbReference type="NCBI Taxonomy" id="3073604"/>
    <lineage>
        <taxon>Bacteria</taxon>
        <taxon>Pseudomonadati</taxon>
        <taxon>Pseudomonadota</taxon>
        <taxon>Alphaproteobacteria</taxon>
        <taxon>Rhodobacterales</taxon>
        <taxon>Paracoccaceae</taxon>
        <taxon>Ruixingdingia</taxon>
    </lineage>
</organism>
<keyword evidence="2" id="KW-0560">Oxidoreductase</keyword>
<dbReference type="PROSITE" id="PS00061">
    <property type="entry name" value="ADH_SHORT"/>
    <property type="match status" value="1"/>
</dbReference>
<comment type="caution">
    <text evidence="4">The sequence shown here is derived from an EMBL/GenBank/DDBJ whole genome shotgun (WGS) entry which is preliminary data.</text>
</comment>
<dbReference type="InterPro" id="IPR020904">
    <property type="entry name" value="Sc_DH/Rdtase_CS"/>
</dbReference>
<dbReference type="PRINTS" id="PR00081">
    <property type="entry name" value="GDHRDH"/>
</dbReference>
<protein>
    <submittedName>
        <fullName evidence="4">SDR family oxidoreductase</fullName>
    </submittedName>
</protein>
<evidence type="ECO:0000256" key="1">
    <source>
        <dbReference type="ARBA" id="ARBA00006484"/>
    </source>
</evidence>
<evidence type="ECO:0000313" key="5">
    <source>
        <dbReference type="Proteomes" id="UP001247754"/>
    </source>
</evidence>
<gene>
    <name evidence="4" type="ORF">RGD00_03875</name>
</gene>
<dbReference type="CDD" id="cd05233">
    <property type="entry name" value="SDR_c"/>
    <property type="match status" value="1"/>
</dbReference>
<name>A0ABU1F4E6_9RHOB</name>